<dbReference type="eggNOG" id="COG4172">
    <property type="taxonomic scope" value="Bacteria"/>
</dbReference>
<keyword evidence="4 6" id="KW-0067">ATP-binding</keyword>
<dbReference type="NCBIfam" id="NF007739">
    <property type="entry name" value="PRK10419.1"/>
    <property type="match status" value="2"/>
</dbReference>
<reference evidence="6 7" key="1">
    <citation type="submission" date="2014-09" db="EMBL/GenBank/DDBJ databases">
        <title>Sporocytophaga myxococcoides PG-01 genome sequencing.</title>
        <authorList>
            <person name="Liu L."/>
            <person name="Gao P.J."/>
            <person name="Chen G.J."/>
            <person name="Wang L.S."/>
        </authorList>
    </citation>
    <scope>NUCLEOTIDE SEQUENCE [LARGE SCALE GENOMIC DNA]</scope>
    <source>
        <strain evidence="6 7">PG-01</strain>
    </source>
</reference>
<dbReference type="NCBIfam" id="NF010167">
    <property type="entry name" value="PRK13648.1"/>
    <property type="match status" value="2"/>
</dbReference>
<dbReference type="InterPro" id="IPR003593">
    <property type="entry name" value="AAA+_ATPase"/>
</dbReference>
<dbReference type="PANTHER" id="PTHR43776:SF7">
    <property type="entry name" value="D,D-DIPEPTIDE TRANSPORT ATP-BINDING PROTEIN DDPF-RELATED"/>
    <property type="match status" value="1"/>
</dbReference>
<dbReference type="GO" id="GO:0055085">
    <property type="term" value="P:transmembrane transport"/>
    <property type="evidence" value="ECO:0007669"/>
    <property type="project" value="UniProtKB-ARBA"/>
</dbReference>
<dbReference type="RefSeq" id="WP_045468492.1">
    <property type="nucleotide sequence ID" value="NZ_BBLT01000012.1"/>
</dbReference>
<dbReference type="CDD" id="cd03257">
    <property type="entry name" value="ABC_NikE_OppD_transporters"/>
    <property type="match status" value="2"/>
</dbReference>
<protein>
    <submittedName>
        <fullName evidence="6">ABC transporter ATP-binding protein</fullName>
    </submittedName>
</protein>
<accession>A0A098LML6</accession>
<evidence type="ECO:0000313" key="7">
    <source>
        <dbReference type="Proteomes" id="UP000030185"/>
    </source>
</evidence>
<dbReference type="Proteomes" id="UP000030185">
    <property type="component" value="Unassembled WGS sequence"/>
</dbReference>
<dbReference type="InterPro" id="IPR003439">
    <property type="entry name" value="ABC_transporter-like_ATP-bd"/>
</dbReference>
<keyword evidence="7" id="KW-1185">Reference proteome</keyword>
<dbReference type="Pfam" id="PF08352">
    <property type="entry name" value="oligo_HPY"/>
    <property type="match status" value="2"/>
</dbReference>
<dbReference type="SUPFAM" id="SSF52540">
    <property type="entry name" value="P-loop containing nucleoside triphosphate hydrolases"/>
    <property type="match status" value="2"/>
</dbReference>
<evidence type="ECO:0000256" key="3">
    <source>
        <dbReference type="ARBA" id="ARBA00022741"/>
    </source>
</evidence>
<dbReference type="InterPro" id="IPR050319">
    <property type="entry name" value="ABC_transp_ATP-bind"/>
</dbReference>
<dbReference type="GO" id="GO:0015833">
    <property type="term" value="P:peptide transport"/>
    <property type="evidence" value="ECO:0007669"/>
    <property type="project" value="InterPro"/>
</dbReference>
<dbReference type="SMART" id="SM00382">
    <property type="entry name" value="AAA"/>
    <property type="match status" value="2"/>
</dbReference>
<dbReference type="FunFam" id="3.40.50.300:FF:000016">
    <property type="entry name" value="Oligopeptide ABC transporter ATP-binding component"/>
    <property type="match status" value="2"/>
</dbReference>
<keyword evidence="2" id="KW-0813">Transport</keyword>
<evidence type="ECO:0000256" key="4">
    <source>
        <dbReference type="ARBA" id="ARBA00022840"/>
    </source>
</evidence>
<name>A0A098LML6_9BACT</name>
<evidence type="ECO:0000259" key="5">
    <source>
        <dbReference type="PROSITE" id="PS50893"/>
    </source>
</evidence>
<dbReference type="PANTHER" id="PTHR43776">
    <property type="entry name" value="TRANSPORT ATP-BINDING PROTEIN"/>
    <property type="match status" value="1"/>
</dbReference>
<feature type="domain" description="ABC transporter" evidence="5">
    <location>
        <begin position="13"/>
        <end position="269"/>
    </location>
</feature>
<dbReference type="GO" id="GO:0005524">
    <property type="term" value="F:ATP binding"/>
    <property type="evidence" value="ECO:0007669"/>
    <property type="project" value="UniProtKB-KW"/>
</dbReference>
<organism evidence="6 7">
    <name type="scientific">Sporocytophaga myxococcoides</name>
    <dbReference type="NCBI Taxonomy" id="153721"/>
    <lineage>
        <taxon>Bacteria</taxon>
        <taxon>Pseudomonadati</taxon>
        <taxon>Bacteroidota</taxon>
        <taxon>Cytophagia</taxon>
        <taxon>Cytophagales</taxon>
        <taxon>Cytophagaceae</taxon>
        <taxon>Sporocytophaga</taxon>
    </lineage>
</organism>
<dbReference type="OrthoDB" id="1115710at2"/>
<dbReference type="PROSITE" id="PS00211">
    <property type="entry name" value="ABC_TRANSPORTER_1"/>
    <property type="match status" value="2"/>
</dbReference>
<dbReference type="InterPro" id="IPR017871">
    <property type="entry name" value="ABC_transporter-like_CS"/>
</dbReference>
<dbReference type="EMBL" id="BBLT01000012">
    <property type="protein sequence ID" value="GAL87298.1"/>
    <property type="molecule type" value="Genomic_DNA"/>
</dbReference>
<feature type="domain" description="ABC transporter" evidence="5">
    <location>
        <begin position="336"/>
        <end position="587"/>
    </location>
</feature>
<dbReference type="AlphaFoldDB" id="A0A098LML6"/>
<sequence>MSANGGKKDEFLLDVRNLKTYFKSEDNIVKAVDDVSFQLKRGETLGIVGESGSGKSVTALSIMQLVPKPIGQIVGGSILFNSPDKGILDLTKISEREMQQERGNDISMIFQEPMTSLNPVYSCGDQVMEAILLHQKLSKAEARKKTIELFEKVKLPRPNDIFYAYPHQISGGQKQRVMIAMAMSCNPSVLIADEPTTALDVTVQARILELMSQLRDENNMSIIFITHDLGVIAEIADRVMVMYHGKVVESGTTYDIFNNPQHPYTKGLLACRPRLNMKLRVLPVVSDFMERDESGNIVEKKDHKFSSVGHALLYNFVSEDEIKERQDDLKKKEPHLKVKDLQTYFPISKGLFGKVTDYVKAVDNVSFDVYPGETLGLVGESGCGKTTLGRTILRLIEPTGGDIYFEGKSIKDVQGEELRKLRKDMQIIFQDPYSSLNPRMTVGQAIIEPMRINGVLESDFQRRRRAVELLETVSLSAKQFERYPHEFSGGQRQRICIARALALNPKFIICDESVSALDVSVQAQVLNLLNKLKEDFNFTSIFISHDLSVVKFMSDRILVMNKGKIEEIGYAEEIYNNPQSEYTKKLINSIPKGDLAAIRNAMLKRSQGR</sequence>
<proteinExistence type="inferred from homology"/>
<gene>
    <name evidence="6" type="ORF">MYP_4528</name>
</gene>
<dbReference type="InterPro" id="IPR027417">
    <property type="entry name" value="P-loop_NTPase"/>
</dbReference>
<dbReference type="InterPro" id="IPR013563">
    <property type="entry name" value="Oligopep_ABC_C"/>
</dbReference>
<dbReference type="Gene3D" id="3.40.50.300">
    <property type="entry name" value="P-loop containing nucleotide triphosphate hydrolases"/>
    <property type="match status" value="2"/>
</dbReference>
<evidence type="ECO:0000313" key="6">
    <source>
        <dbReference type="EMBL" id="GAL87298.1"/>
    </source>
</evidence>
<evidence type="ECO:0000256" key="1">
    <source>
        <dbReference type="ARBA" id="ARBA00005417"/>
    </source>
</evidence>
<dbReference type="GO" id="GO:0016887">
    <property type="term" value="F:ATP hydrolysis activity"/>
    <property type="evidence" value="ECO:0007669"/>
    <property type="project" value="InterPro"/>
</dbReference>
<dbReference type="STRING" id="153721.MYP_4528"/>
<dbReference type="NCBIfam" id="NF008453">
    <property type="entry name" value="PRK11308.1"/>
    <property type="match status" value="2"/>
</dbReference>
<evidence type="ECO:0000256" key="2">
    <source>
        <dbReference type="ARBA" id="ARBA00022448"/>
    </source>
</evidence>
<keyword evidence="3" id="KW-0547">Nucleotide-binding</keyword>
<comment type="similarity">
    <text evidence="1">Belongs to the ABC transporter superfamily.</text>
</comment>
<comment type="caution">
    <text evidence="6">The sequence shown here is derived from an EMBL/GenBank/DDBJ whole genome shotgun (WGS) entry which is preliminary data.</text>
</comment>
<dbReference type="PROSITE" id="PS50893">
    <property type="entry name" value="ABC_TRANSPORTER_2"/>
    <property type="match status" value="2"/>
</dbReference>
<dbReference type="Pfam" id="PF00005">
    <property type="entry name" value="ABC_tran"/>
    <property type="match status" value="2"/>
</dbReference>